<name>E0UKF7_GLOV7</name>
<keyword evidence="2" id="KW-1185">Reference proteome</keyword>
<evidence type="ECO:0000313" key="1">
    <source>
        <dbReference type="EMBL" id="ADN17038.1"/>
    </source>
</evidence>
<gene>
    <name evidence="1" type="ordered locus">Cyan7822_5155</name>
</gene>
<dbReference type="EMBL" id="CP002198">
    <property type="protein sequence ID" value="ADN17038.1"/>
    <property type="molecule type" value="Genomic_DNA"/>
</dbReference>
<protein>
    <recommendedName>
        <fullName evidence="3">DUF29 domain-containing protein</fullName>
    </recommendedName>
</protein>
<accession>E0UKF7</accession>
<organism evidence="1 2">
    <name type="scientific">Gloeothece verrucosa (strain PCC 7822)</name>
    <name type="common">Cyanothece sp. (strain PCC 7822)</name>
    <dbReference type="NCBI Taxonomy" id="497965"/>
    <lineage>
        <taxon>Bacteria</taxon>
        <taxon>Bacillati</taxon>
        <taxon>Cyanobacteriota</taxon>
        <taxon>Cyanophyceae</taxon>
        <taxon>Oscillatoriophycideae</taxon>
        <taxon>Chroococcales</taxon>
        <taxon>Aphanothecaceae</taxon>
        <taxon>Gloeothece</taxon>
        <taxon>Gloeothece verrucosa</taxon>
    </lineage>
</organism>
<dbReference type="HOGENOM" id="CLU_116670_0_0_3"/>
<dbReference type="RefSeq" id="WP_013325076.1">
    <property type="nucleotide sequence ID" value="NC_014501.1"/>
</dbReference>
<dbReference type="eggNOG" id="COG0639">
    <property type="taxonomic scope" value="Bacteria"/>
</dbReference>
<evidence type="ECO:0008006" key="3">
    <source>
        <dbReference type="Google" id="ProtNLM"/>
    </source>
</evidence>
<reference evidence="2" key="1">
    <citation type="journal article" date="2011" name="MBio">
        <title>Novel metabolic attributes of the genus Cyanothece, comprising a group of unicellular nitrogen-fixing Cyanobacteria.</title>
        <authorList>
            <person name="Bandyopadhyay A."/>
            <person name="Elvitigala T."/>
            <person name="Welsh E."/>
            <person name="Stockel J."/>
            <person name="Liberton M."/>
            <person name="Min H."/>
            <person name="Sherman L.A."/>
            <person name="Pakrasi H.B."/>
        </authorList>
    </citation>
    <scope>NUCLEOTIDE SEQUENCE [LARGE SCALE GENOMIC DNA]</scope>
    <source>
        <strain evidence="2">PCC 7822</strain>
    </source>
</reference>
<dbReference type="Pfam" id="PF01724">
    <property type="entry name" value="DUF29"/>
    <property type="match status" value="1"/>
</dbReference>
<proteinExistence type="predicted"/>
<dbReference type="KEGG" id="cyj:Cyan7822_5155"/>
<dbReference type="Proteomes" id="UP000008206">
    <property type="component" value="Chromosome"/>
</dbReference>
<dbReference type="PANTHER" id="PTHR34235">
    <property type="entry name" value="SLR1203 PROTEIN-RELATED"/>
    <property type="match status" value="1"/>
</dbReference>
<evidence type="ECO:0000313" key="2">
    <source>
        <dbReference type="Proteomes" id="UP000008206"/>
    </source>
</evidence>
<dbReference type="STRING" id="497965.Cyan7822_5155"/>
<dbReference type="Gene3D" id="1.20.1220.20">
    <property type="entry name" value="Uncharcterised protein PF01724"/>
    <property type="match status" value="1"/>
</dbReference>
<sequence>MINTYETDYTLWKQAQIAALARKDWDAVDVEHLIEDLEIGDPRKTLRSNLIILIAHLIKLYVQRDAPDWMTNSWYNSIDEHRARIRNEIQDGILSRYFPEAVEIVYPEARKLAILEGKRADGRKVKKRLESEYPTRLPDGWLEKLLLDGWYPVQ</sequence>
<dbReference type="PANTHER" id="PTHR34235:SF3">
    <property type="entry name" value="SLR1203 PROTEIN"/>
    <property type="match status" value="1"/>
</dbReference>
<dbReference type="AlphaFoldDB" id="E0UKF7"/>
<dbReference type="OrthoDB" id="424590at2"/>
<dbReference type="InterPro" id="IPR002636">
    <property type="entry name" value="DUF29"/>
</dbReference>